<keyword evidence="2" id="KW-1133">Transmembrane helix</keyword>
<keyword evidence="4" id="KW-1185">Reference proteome</keyword>
<dbReference type="PANTHER" id="PTHR38434">
    <property type="entry name" value="BLL2549 PROTEIN"/>
    <property type="match status" value="1"/>
</dbReference>
<gene>
    <name evidence="3" type="ORF">ACFPTR_02125</name>
</gene>
<feature type="transmembrane region" description="Helical" evidence="2">
    <location>
        <begin position="384"/>
        <end position="405"/>
    </location>
</feature>
<feature type="transmembrane region" description="Helical" evidence="2">
    <location>
        <begin position="233"/>
        <end position="252"/>
    </location>
</feature>
<feature type="transmembrane region" description="Helical" evidence="2">
    <location>
        <begin position="439"/>
        <end position="459"/>
    </location>
</feature>
<feature type="transmembrane region" description="Helical" evidence="2">
    <location>
        <begin position="471"/>
        <end position="491"/>
    </location>
</feature>
<dbReference type="EMBL" id="JBHSPF010000012">
    <property type="protein sequence ID" value="MFC5627696.1"/>
    <property type="molecule type" value="Genomic_DNA"/>
</dbReference>
<feature type="transmembrane region" description="Helical" evidence="2">
    <location>
        <begin position="498"/>
        <end position="515"/>
    </location>
</feature>
<feature type="transmembrane region" description="Helical" evidence="2">
    <location>
        <begin position="156"/>
        <end position="177"/>
    </location>
</feature>
<sequence length="548" mass="62443">MAEDQERRIAELERRVQILEERLKAKSSPQEKKVPIPKASENKQPQPHESLKPPQQEPKDGSMDSLEKRIGSVWLPRVFLFVLLLGVVWAFVALYEGGFLTETVLIVVGYAVSIGLLFLGRWQYNLSHYSLAQVLLAGAVGIATLTTFAGHALYGLIPLFIAFILNIAVAIGGVALTVRYQSQALGILAAITGFLNPILLDSTDPNISFFAIYEFVVYVLFFLVAIKFRFVGLFYVSVLALHAVYLPVAWQANTAETYFMYGLFSLQHLMLLAVLFLKEYQKYPIGMIFTQYVLLTGWMFFFFTKSEFLWSLIGWLLLHLMTSCYFYWRIQSRGRAGFILALVAYSIFLLSARYFDEWFTSTLVVTGIISMILGNVLRSDLQRVVGIISLFHGVFFLLFQMPFDIVSTEHMNWFIALVSFTILYVVGRMKTLSPKMHRLFQQYEVVYIFAVWLYMSLFIHGWTKDISEDVSLYSLSFAWIVYAAACIFIGFRSNRARFRTMGVGLLFVTLAKVFFVDISEVSIAIRAVLFIVLGGIGIGISRFFYSNK</sequence>
<feature type="transmembrane region" description="Helical" evidence="2">
    <location>
        <begin position="98"/>
        <end position="119"/>
    </location>
</feature>
<dbReference type="Pfam" id="PF10101">
    <property type="entry name" value="DUF2339"/>
    <property type="match status" value="1"/>
</dbReference>
<evidence type="ECO:0000256" key="1">
    <source>
        <dbReference type="SAM" id="MobiDB-lite"/>
    </source>
</evidence>
<feature type="transmembrane region" description="Helical" evidence="2">
    <location>
        <begin position="258"/>
        <end position="277"/>
    </location>
</feature>
<protein>
    <submittedName>
        <fullName evidence="3">DUF2339 domain-containing protein</fullName>
    </submittedName>
</protein>
<dbReference type="InterPro" id="IPR019286">
    <property type="entry name" value="DUF2339_TM"/>
</dbReference>
<feature type="compositionally biased region" description="Basic and acidic residues" evidence="1">
    <location>
        <begin position="23"/>
        <end position="34"/>
    </location>
</feature>
<feature type="transmembrane region" description="Helical" evidence="2">
    <location>
        <begin position="184"/>
        <end position="200"/>
    </location>
</feature>
<accession>A0ABW0U2R2</accession>
<feature type="transmembrane region" description="Helical" evidence="2">
    <location>
        <begin position="73"/>
        <end position="92"/>
    </location>
</feature>
<feature type="transmembrane region" description="Helical" evidence="2">
    <location>
        <begin position="206"/>
        <end position="226"/>
    </location>
</feature>
<evidence type="ECO:0000256" key="2">
    <source>
        <dbReference type="SAM" id="Phobius"/>
    </source>
</evidence>
<feature type="transmembrane region" description="Helical" evidence="2">
    <location>
        <begin position="335"/>
        <end position="352"/>
    </location>
</feature>
<feature type="transmembrane region" description="Helical" evidence="2">
    <location>
        <begin position="309"/>
        <end position="328"/>
    </location>
</feature>
<keyword evidence="2" id="KW-0472">Membrane</keyword>
<evidence type="ECO:0000313" key="3">
    <source>
        <dbReference type="EMBL" id="MFC5627696.1"/>
    </source>
</evidence>
<dbReference type="PANTHER" id="PTHR38434:SF1">
    <property type="entry name" value="BLL2549 PROTEIN"/>
    <property type="match status" value="1"/>
</dbReference>
<reference evidence="4" key="1">
    <citation type="journal article" date="2019" name="Int. J. Syst. Evol. Microbiol.">
        <title>The Global Catalogue of Microorganisms (GCM) 10K type strain sequencing project: providing services to taxonomists for standard genome sequencing and annotation.</title>
        <authorList>
            <consortium name="The Broad Institute Genomics Platform"/>
            <consortium name="The Broad Institute Genome Sequencing Center for Infectious Disease"/>
            <person name="Wu L."/>
            <person name="Ma J."/>
        </authorList>
    </citation>
    <scope>NUCLEOTIDE SEQUENCE [LARGE SCALE GENOMIC DNA]</scope>
    <source>
        <strain evidence="4">CGMCC 1.15790</strain>
    </source>
</reference>
<evidence type="ECO:0000313" key="4">
    <source>
        <dbReference type="Proteomes" id="UP001596143"/>
    </source>
</evidence>
<dbReference type="Proteomes" id="UP001596143">
    <property type="component" value="Unassembled WGS sequence"/>
</dbReference>
<feature type="transmembrane region" description="Helical" evidence="2">
    <location>
        <begin position="131"/>
        <end position="150"/>
    </location>
</feature>
<dbReference type="RefSeq" id="WP_270895256.1">
    <property type="nucleotide sequence ID" value="NZ_JBHSPF010000012.1"/>
</dbReference>
<proteinExistence type="predicted"/>
<feature type="transmembrane region" description="Helical" evidence="2">
    <location>
        <begin position="284"/>
        <end position="303"/>
    </location>
</feature>
<name>A0ABW0U2R2_9BACI</name>
<keyword evidence="2" id="KW-0812">Transmembrane</keyword>
<feature type="transmembrane region" description="Helical" evidence="2">
    <location>
        <begin position="521"/>
        <end position="545"/>
    </location>
</feature>
<feature type="region of interest" description="Disordered" evidence="1">
    <location>
        <begin position="23"/>
        <end position="64"/>
    </location>
</feature>
<feature type="transmembrane region" description="Helical" evidence="2">
    <location>
        <begin position="411"/>
        <end position="427"/>
    </location>
</feature>
<comment type="caution">
    <text evidence="3">The sequence shown here is derived from an EMBL/GenBank/DDBJ whole genome shotgun (WGS) entry which is preliminary data.</text>
</comment>
<organism evidence="3 4">
    <name type="scientific">Aliibacillus thermotolerans</name>
    <dbReference type="NCBI Taxonomy" id="1834418"/>
    <lineage>
        <taxon>Bacteria</taxon>
        <taxon>Bacillati</taxon>
        <taxon>Bacillota</taxon>
        <taxon>Bacilli</taxon>
        <taxon>Bacillales</taxon>
        <taxon>Bacillaceae</taxon>
        <taxon>Aliibacillus</taxon>
    </lineage>
</organism>
<feature type="transmembrane region" description="Helical" evidence="2">
    <location>
        <begin position="358"/>
        <end position="377"/>
    </location>
</feature>